<feature type="domain" description="DUF2460" evidence="1">
    <location>
        <begin position="5"/>
        <end position="211"/>
    </location>
</feature>
<dbReference type="EMBL" id="BMIF01000011">
    <property type="protein sequence ID" value="GGA75873.1"/>
    <property type="molecule type" value="Genomic_DNA"/>
</dbReference>
<dbReference type="Pfam" id="PF09343">
    <property type="entry name" value="DUF2460"/>
    <property type="match status" value="1"/>
</dbReference>
<proteinExistence type="predicted"/>
<evidence type="ECO:0000259" key="1">
    <source>
        <dbReference type="Pfam" id="PF09343"/>
    </source>
</evidence>
<organism evidence="2 3">
    <name type="scientific">Nitratireductor aestuarii</name>
    <dbReference type="NCBI Taxonomy" id="1735103"/>
    <lineage>
        <taxon>Bacteria</taxon>
        <taxon>Pseudomonadati</taxon>
        <taxon>Pseudomonadota</taxon>
        <taxon>Alphaproteobacteria</taxon>
        <taxon>Hyphomicrobiales</taxon>
        <taxon>Phyllobacteriaceae</taxon>
        <taxon>Nitratireductor</taxon>
    </lineage>
</organism>
<sequence length="212" mass="23203">MDSFHDVRFPVRIAFGATGGPVRRNEIVQLTSGAEKRNARTSQSRRQYDAGTGIRSVEDLYQVMEFFEARRGSLHAFRFRDPFDMKSCTPIGTVSPSDQKIGTGDGETSRFQISKTYGTGADAYRRLIKYPVAGTVVVAVDDEERALAEDFSVDPISGEIVFLPDAIPGEGAVITAGFEFDVAVRFDTDQLSASITSFQAGHIPTIPLIEVL</sequence>
<protein>
    <submittedName>
        <fullName evidence="2">Glycoside hydrolase family 24</fullName>
    </submittedName>
</protein>
<dbReference type="AlphaFoldDB" id="A0A916RXR8"/>
<dbReference type="GO" id="GO:0016787">
    <property type="term" value="F:hydrolase activity"/>
    <property type="evidence" value="ECO:0007669"/>
    <property type="project" value="UniProtKB-KW"/>
</dbReference>
<evidence type="ECO:0000313" key="3">
    <source>
        <dbReference type="Proteomes" id="UP000636264"/>
    </source>
</evidence>
<name>A0A916RXR8_9HYPH</name>
<evidence type="ECO:0000313" key="2">
    <source>
        <dbReference type="EMBL" id="GGA75873.1"/>
    </source>
</evidence>
<reference evidence="2" key="1">
    <citation type="journal article" date="2014" name="Int. J. Syst. Evol. Microbiol.">
        <title>Complete genome sequence of Corynebacterium casei LMG S-19264T (=DSM 44701T), isolated from a smear-ripened cheese.</title>
        <authorList>
            <consortium name="US DOE Joint Genome Institute (JGI-PGF)"/>
            <person name="Walter F."/>
            <person name="Albersmeier A."/>
            <person name="Kalinowski J."/>
            <person name="Ruckert C."/>
        </authorList>
    </citation>
    <scope>NUCLEOTIDE SEQUENCE</scope>
    <source>
        <strain evidence="2">CGMCC 1.15320</strain>
    </source>
</reference>
<dbReference type="InterPro" id="IPR011740">
    <property type="entry name" value="DUF2460"/>
</dbReference>
<dbReference type="RefSeq" id="WP_188722145.1">
    <property type="nucleotide sequence ID" value="NZ_BMIF01000011.1"/>
</dbReference>
<dbReference type="NCBIfam" id="TIGR02217">
    <property type="entry name" value="chp_TIGR02217"/>
    <property type="match status" value="1"/>
</dbReference>
<comment type="caution">
    <text evidence="2">The sequence shown here is derived from an EMBL/GenBank/DDBJ whole genome shotgun (WGS) entry which is preliminary data.</text>
</comment>
<accession>A0A916RXR8</accession>
<keyword evidence="3" id="KW-1185">Reference proteome</keyword>
<reference evidence="2" key="2">
    <citation type="submission" date="2020-09" db="EMBL/GenBank/DDBJ databases">
        <authorList>
            <person name="Sun Q."/>
            <person name="Zhou Y."/>
        </authorList>
    </citation>
    <scope>NUCLEOTIDE SEQUENCE</scope>
    <source>
        <strain evidence="2">CGMCC 1.15320</strain>
    </source>
</reference>
<gene>
    <name evidence="2" type="ORF">GCM10011385_32380</name>
</gene>
<keyword evidence="2" id="KW-0378">Hydrolase</keyword>
<dbReference type="Proteomes" id="UP000636264">
    <property type="component" value="Unassembled WGS sequence"/>
</dbReference>